<evidence type="ECO:0000256" key="10">
    <source>
        <dbReference type="ARBA" id="ARBA00022825"/>
    </source>
</evidence>
<evidence type="ECO:0000256" key="9">
    <source>
        <dbReference type="ARBA" id="ARBA00022801"/>
    </source>
</evidence>
<dbReference type="Pfam" id="PF09286">
    <property type="entry name" value="Pro-kuma_activ"/>
    <property type="match status" value="1"/>
</dbReference>
<dbReference type="GO" id="GO:0008240">
    <property type="term" value="F:tripeptidyl-peptidase activity"/>
    <property type="evidence" value="ECO:0007669"/>
    <property type="project" value="UniProtKB-EC"/>
</dbReference>
<dbReference type="GO" id="GO:0006508">
    <property type="term" value="P:proteolysis"/>
    <property type="evidence" value="ECO:0007669"/>
    <property type="project" value="UniProtKB-KW"/>
</dbReference>
<dbReference type="Pfam" id="PF00082">
    <property type="entry name" value="Peptidase_S8"/>
    <property type="match status" value="1"/>
</dbReference>
<comment type="function">
    <text evidence="2">Secreted tripeptidyl-peptidase which degrades proteins at acidic pHs and is involved in virulence.</text>
</comment>
<feature type="active site" description="Charge relay system" evidence="15">
    <location>
        <position position="393"/>
    </location>
</feature>
<protein>
    <recommendedName>
        <fullName evidence="4">tripeptidyl-peptidase II</fullName>
        <ecNumber evidence="4">3.4.14.10</ecNumber>
    </recommendedName>
</protein>
<feature type="binding site" evidence="15">
    <location>
        <position position="647"/>
    </location>
    <ligand>
        <name>Ca(2+)</name>
        <dbReference type="ChEBI" id="CHEBI:29108"/>
    </ligand>
</feature>
<evidence type="ECO:0000256" key="15">
    <source>
        <dbReference type="PROSITE-ProRule" id="PRU01032"/>
    </source>
</evidence>
<evidence type="ECO:0000256" key="4">
    <source>
        <dbReference type="ARBA" id="ARBA00012462"/>
    </source>
</evidence>
<keyword evidence="7 15" id="KW-0479">Metal-binding</keyword>
<dbReference type="InterPro" id="IPR000209">
    <property type="entry name" value="Peptidase_S8/S53_dom"/>
</dbReference>
<dbReference type="PANTHER" id="PTHR14218:SF15">
    <property type="entry name" value="TRIPEPTIDYL-PEPTIDASE 1"/>
    <property type="match status" value="1"/>
</dbReference>
<evidence type="ECO:0000256" key="6">
    <source>
        <dbReference type="ARBA" id="ARBA00022670"/>
    </source>
</evidence>
<keyword evidence="6 15" id="KW-0645">Protease</keyword>
<keyword evidence="5" id="KW-0964">Secreted</keyword>
<keyword evidence="18" id="KW-1185">Reference proteome</keyword>
<evidence type="ECO:0000256" key="2">
    <source>
        <dbReference type="ARBA" id="ARBA00002451"/>
    </source>
</evidence>
<evidence type="ECO:0000256" key="12">
    <source>
        <dbReference type="ARBA" id="ARBA00023026"/>
    </source>
</evidence>
<gene>
    <name evidence="17" type="ORF">D9756_002646</name>
</gene>
<dbReference type="GO" id="GO:0004252">
    <property type="term" value="F:serine-type endopeptidase activity"/>
    <property type="evidence" value="ECO:0007669"/>
    <property type="project" value="UniProtKB-UniRule"/>
</dbReference>
<dbReference type="InterPro" id="IPR015366">
    <property type="entry name" value="S53_propep"/>
</dbReference>
<proteinExistence type="predicted"/>
<comment type="subcellular location">
    <subcellularLocation>
        <location evidence="3">Secreted</location>
        <location evidence="3">Extracellular space</location>
    </subcellularLocation>
</comment>
<feature type="binding site" evidence="15">
    <location>
        <position position="667"/>
    </location>
    <ligand>
        <name>Ca(2+)</name>
        <dbReference type="ChEBI" id="CHEBI:29108"/>
    </ligand>
</feature>
<reference evidence="17 18" key="1">
    <citation type="journal article" date="2020" name="ISME J.">
        <title>Uncovering the hidden diversity of litter-decomposition mechanisms in mushroom-forming fungi.</title>
        <authorList>
            <person name="Floudas D."/>
            <person name="Bentzer J."/>
            <person name="Ahren D."/>
            <person name="Johansson T."/>
            <person name="Persson P."/>
            <person name="Tunlid A."/>
        </authorList>
    </citation>
    <scope>NUCLEOTIDE SEQUENCE [LARGE SCALE GENOMIC DNA]</scope>
    <source>
        <strain evidence="17 18">CBS 146.42</strain>
    </source>
</reference>
<keyword evidence="8" id="KW-0732">Signal</keyword>
<dbReference type="SUPFAM" id="SSF54897">
    <property type="entry name" value="Protease propeptides/inhibitors"/>
    <property type="match status" value="1"/>
</dbReference>
<dbReference type="PANTHER" id="PTHR14218">
    <property type="entry name" value="PROTEASE S8 TRIPEPTIDYL PEPTIDASE I CLN2"/>
    <property type="match status" value="1"/>
</dbReference>
<dbReference type="AlphaFoldDB" id="A0A8H5LLY8"/>
<dbReference type="Gene3D" id="3.40.50.200">
    <property type="entry name" value="Peptidase S8/S53 domain"/>
    <property type="match status" value="1"/>
</dbReference>
<keyword evidence="14" id="KW-0325">Glycoprotein</keyword>
<dbReference type="SMART" id="SM00944">
    <property type="entry name" value="Pro-kuma_activ"/>
    <property type="match status" value="1"/>
</dbReference>
<evidence type="ECO:0000256" key="11">
    <source>
        <dbReference type="ARBA" id="ARBA00022837"/>
    </source>
</evidence>
<dbReference type="EC" id="3.4.14.10" evidence="4"/>
<evidence type="ECO:0000256" key="7">
    <source>
        <dbReference type="ARBA" id="ARBA00022723"/>
    </source>
</evidence>
<evidence type="ECO:0000256" key="1">
    <source>
        <dbReference type="ARBA" id="ARBA00001910"/>
    </source>
</evidence>
<dbReference type="OrthoDB" id="409122at2759"/>
<keyword evidence="12" id="KW-0843">Virulence</keyword>
<keyword evidence="13" id="KW-0865">Zymogen</keyword>
<dbReference type="Proteomes" id="UP000559027">
    <property type="component" value="Unassembled WGS sequence"/>
</dbReference>
<dbReference type="InterPro" id="IPR036852">
    <property type="entry name" value="Peptidase_S8/S53_dom_sf"/>
</dbReference>
<dbReference type="PROSITE" id="PS00138">
    <property type="entry name" value="SUBTILASE_SER"/>
    <property type="match status" value="1"/>
</dbReference>
<feature type="active site" description="Charge relay system" evidence="15">
    <location>
        <position position="397"/>
    </location>
</feature>
<dbReference type="InterPro" id="IPR030400">
    <property type="entry name" value="Sedolisin_dom"/>
</dbReference>
<dbReference type="GO" id="GO:0005576">
    <property type="term" value="C:extracellular region"/>
    <property type="evidence" value="ECO:0007669"/>
    <property type="project" value="UniProtKB-SubCell"/>
</dbReference>
<evidence type="ECO:0000256" key="3">
    <source>
        <dbReference type="ARBA" id="ARBA00004239"/>
    </source>
</evidence>
<evidence type="ECO:0000256" key="13">
    <source>
        <dbReference type="ARBA" id="ARBA00023145"/>
    </source>
</evidence>
<organism evidence="17 18">
    <name type="scientific">Leucocoprinus leucothites</name>
    <dbReference type="NCBI Taxonomy" id="201217"/>
    <lineage>
        <taxon>Eukaryota</taxon>
        <taxon>Fungi</taxon>
        <taxon>Dikarya</taxon>
        <taxon>Basidiomycota</taxon>
        <taxon>Agaricomycotina</taxon>
        <taxon>Agaricomycetes</taxon>
        <taxon>Agaricomycetidae</taxon>
        <taxon>Agaricales</taxon>
        <taxon>Agaricineae</taxon>
        <taxon>Agaricaceae</taxon>
        <taxon>Leucocoprinus</taxon>
    </lineage>
</organism>
<evidence type="ECO:0000256" key="14">
    <source>
        <dbReference type="ARBA" id="ARBA00023180"/>
    </source>
</evidence>
<dbReference type="CDD" id="cd04056">
    <property type="entry name" value="Peptidases_S53"/>
    <property type="match status" value="1"/>
</dbReference>
<comment type="catalytic activity">
    <reaction evidence="1">
        <text>Release of an N-terminal tripeptide from a polypeptide.</text>
        <dbReference type="EC" id="3.4.14.10"/>
    </reaction>
</comment>
<feature type="active site" description="Charge relay system" evidence="15">
    <location>
        <position position="604"/>
    </location>
</feature>
<dbReference type="CDD" id="cd11377">
    <property type="entry name" value="Pro-peptidase_S53"/>
    <property type="match status" value="1"/>
</dbReference>
<feature type="binding site" evidence="15">
    <location>
        <position position="665"/>
    </location>
    <ligand>
        <name>Ca(2+)</name>
        <dbReference type="ChEBI" id="CHEBI:29108"/>
    </ligand>
</feature>
<evidence type="ECO:0000256" key="8">
    <source>
        <dbReference type="ARBA" id="ARBA00022729"/>
    </source>
</evidence>
<evidence type="ECO:0000313" key="17">
    <source>
        <dbReference type="EMBL" id="KAF5362121.1"/>
    </source>
</evidence>
<dbReference type="EMBL" id="JAACJO010000002">
    <property type="protein sequence ID" value="KAF5362121.1"/>
    <property type="molecule type" value="Genomic_DNA"/>
</dbReference>
<dbReference type="SUPFAM" id="SSF52743">
    <property type="entry name" value="Subtilisin-like"/>
    <property type="match status" value="1"/>
</dbReference>
<dbReference type="FunFam" id="3.40.50.200:FF:000015">
    <property type="entry name" value="Tripeptidyl peptidase A"/>
    <property type="match status" value="1"/>
</dbReference>
<dbReference type="GO" id="GO:0046872">
    <property type="term" value="F:metal ion binding"/>
    <property type="evidence" value="ECO:0007669"/>
    <property type="project" value="UniProtKB-UniRule"/>
</dbReference>
<evidence type="ECO:0000256" key="5">
    <source>
        <dbReference type="ARBA" id="ARBA00022525"/>
    </source>
</evidence>
<keyword evidence="9 15" id="KW-0378">Hydrolase</keyword>
<keyword evidence="11 15" id="KW-0106">Calcium</keyword>
<accession>A0A8H5LLY8</accession>
<dbReference type="InterPro" id="IPR050819">
    <property type="entry name" value="Tripeptidyl-peptidase_I"/>
</dbReference>
<evidence type="ECO:0000313" key="18">
    <source>
        <dbReference type="Proteomes" id="UP000559027"/>
    </source>
</evidence>
<evidence type="ECO:0000259" key="16">
    <source>
        <dbReference type="PROSITE" id="PS51695"/>
    </source>
</evidence>
<feature type="binding site" evidence="15">
    <location>
        <position position="646"/>
    </location>
    <ligand>
        <name>Ca(2+)</name>
        <dbReference type="ChEBI" id="CHEBI:29108"/>
    </ligand>
</feature>
<name>A0A8H5LLY8_9AGAR</name>
<keyword evidence="10 15" id="KW-0720">Serine protease</keyword>
<comment type="caution">
    <text evidence="17">The sequence shown here is derived from an EMBL/GenBank/DDBJ whole genome shotgun (WGS) entry which is preliminary data.</text>
</comment>
<feature type="domain" description="Peptidase S53" evidence="16">
    <location>
        <begin position="319"/>
        <end position="684"/>
    </location>
</feature>
<sequence>MASCPLRNSRTLPTITQALKQAFERCHPGFFGSKKGTRPCANMSSTISCCLIQQYAPRAPAIECSPELLKLNHLYTAASLADIQRLLPPHQFSTSTSSSLMLWRPTFVLLLAHFVTATPLARRWNDFAEKHSWVEVPNGWELYSETPSDYTFDLRIGLKQSEIEKLIGDLMEISDPAHARYGQHLTKEETERLVRPRPESTEAVETWLEAHGLSNDNIIHRTGGGDWMTVRVSVDQAERMLGTKYNVYHHRKSGEKVVRTLSYALPRELHSHIDVVAPTTYFGTMRSMRATSFLQPDIKPVDNSTFDVDATVPSSCASTITPACLRALYNTVDYVPSQTSRNSLGVAGYLDEFANRADLQTFFQRFRPDAVGSSFTTVRLNGGGDDQSDPGVEANLDIQYTTGISFPTPNTYWSTGGSPPFNPDSQTPTNTNEPYLDWINSVLAQSSIPPVITTSYGDDEQTVPQDYAVRVCNLFAQLGSRGVTAFFSSGDFGVGGGDCRTNDGTNQVLFQPAFPASCPFVTTVGGTTRVNPEIAVSFSGGGFSRYFATPSYQTTAVSRFVTGLGSTFNGLFNRTGRAYPDVSAQGNGFQVVIGGRVSSVGGTSASSPTVAGVFALLNDFRLSQGKSTLGFINPLIYSTASSGFNDITAGSNPGCGTRGFTAGAGWDPVTGLGTPDFLKLQQLV</sequence>
<dbReference type="PROSITE" id="PS51695">
    <property type="entry name" value="SEDOLISIN"/>
    <property type="match status" value="1"/>
</dbReference>
<comment type="cofactor">
    <cofactor evidence="15">
        <name>Ca(2+)</name>
        <dbReference type="ChEBI" id="CHEBI:29108"/>
    </cofactor>
    <text evidence="15">Binds 1 Ca(2+) ion per subunit.</text>
</comment>
<dbReference type="InterPro" id="IPR023828">
    <property type="entry name" value="Peptidase_S8_Ser-AS"/>
</dbReference>